<name>A0A6M7WG17_RHILI</name>
<dbReference type="InterPro" id="IPR016032">
    <property type="entry name" value="Sig_transdc_resp-reg_C-effctor"/>
</dbReference>
<proteinExistence type="predicted"/>
<evidence type="ECO:0000313" key="6">
    <source>
        <dbReference type="Proteomes" id="UP000503017"/>
    </source>
</evidence>
<dbReference type="AlphaFoldDB" id="A0A6M7WG17"/>
<dbReference type="InterPro" id="IPR036388">
    <property type="entry name" value="WH-like_DNA-bd_sf"/>
</dbReference>
<dbReference type="PRINTS" id="PR00038">
    <property type="entry name" value="HTHLUXR"/>
</dbReference>
<organism evidence="5 6">
    <name type="scientific">Mesorhizobium loti R88b</name>
    <dbReference type="NCBI Taxonomy" id="935548"/>
    <lineage>
        <taxon>Bacteria</taxon>
        <taxon>Pseudomonadati</taxon>
        <taxon>Pseudomonadota</taxon>
        <taxon>Alphaproteobacteria</taxon>
        <taxon>Hyphomicrobiales</taxon>
        <taxon>Phyllobacteriaceae</taxon>
        <taxon>Mesorhizobium</taxon>
    </lineage>
</organism>
<dbReference type="InterPro" id="IPR000792">
    <property type="entry name" value="Tscrpt_reg_LuxR_C"/>
</dbReference>
<evidence type="ECO:0000256" key="3">
    <source>
        <dbReference type="ARBA" id="ARBA00023163"/>
    </source>
</evidence>
<reference evidence="5 6" key="1">
    <citation type="submission" date="2018-10" db="EMBL/GenBank/DDBJ databases">
        <authorList>
            <person name="Perry B.J."/>
            <person name="Sullivan J.T."/>
            <person name="Murphy R.J.T."/>
            <person name="Ramsay J.P."/>
            <person name="Ronson C.W."/>
        </authorList>
    </citation>
    <scope>NUCLEOTIDE SEQUENCE [LARGE SCALE GENOMIC DNA]</scope>
    <source>
        <strain evidence="5 6">R88b</strain>
    </source>
</reference>
<sequence length="402" mass="42466">MRSFCCRAAKILLPCSKDVAMRSAFSMAQLSDLIGLIYDAAIDPARWPVAIDEIRIALGFGTAAIRLQSLPSGEVLLNVTSNIPQPYVDQMVSYGAEIVELWGGMAVVGSLPMDRPAVLSQLNPNLDTTTNRYFVECGKPQGMVDSLALPLARDGRGLGSLSFSRHVDAPPISDLQIEAARLLIPHLQRAATINRLLDMAAIARSTFQTVLDTLTAPIFLTTADLHVVHANPAAQDIVATGELLNIRNGVLTASVSAVSSALAVAVSQAAQDESAIDRKGLGVPIRWKDGSAGALHVLPLRPGRGAFDASVVAAVFVARADTPFVAPTALVAALFGLTPAEARVFEQIAAGRTVEETSDALDIGRSTVRTHLLRLFEKTGVRRQAELVQLAASLASPVATGV</sequence>
<keyword evidence="2" id="KW-0238">DNA-binding</keyword>
<dbReference type="Gene3D" id="1.10.10.10">
    <property type="entry name" value="Winged helix-like DNA-binding domain superfamily/Winged helix DNA-binding domain"/>
    <property type="match status" value="1"/>
</dbReference>
<evidence type="ECO:0000256" key="2">
    <source>
        <dbReference type="ARBA" id="ARBA00023125"/>
    </source>
</evidence>
<evidence type="ECO:0000259" key="4">
    <source>
        <dbReference type="PROSITE" id="PS50043"/>
    </source>
</evidence>
<dbReference type="PANTHER" id="PTHR44688:SF16">
    <property type="entry name" value="DNA-BINDING TRANSCRIPTIONAL ACTIVATOR DEVR_DOSR"/>
    <property type="match status" value="1"/>
</dbReference>
<dbReference type="EMBL" id="CP033367">
    <property type="protein sequence ID" value="QKD00915.1"/>
    <property type="molecule type" value="Genomic_DNA"/>
</dbReference>
<dbReference type="PANTHER" id="PTHR44688">
    <property type="entry name" value="DNA-BINDING TRANSCRIPTIONAL ACTIVATOR DEVR_DOSR"/>
    <property type="match status" value="1"/>
</dbReference>
<evidence type="ECO:0000256" key="1">
    <source>
        <dbReference type="ARBA" id="ARBA00023015"/>
    </source>
</evidence>
<dbReference type="Proteomes" id="UP000503017">
    <property type="component" value="Chromosome"/>
</dbReference>
<dbReference type="PROSITE" id="PS50043">
    <property type="entry name" value="HTH_LUXR_2"/>
    <property type="match status" value="1"/>
</dbReference>
<dbReference type="CDD" id="cd06170">
    <property type="entry name" value="LuxR_C_like"/>
    <property type="match status" value="1"/>
</dbReference>
<dbReference type="GO" id="GO:0006355">
    <property type="term" value="P:regulation of DNA-templated transcription"/>
    <property type="evidence" value="ECO:0007669"/>
    <property type="project" value="InterPro"/>
</dbReference>
<keyword evidence="3" id="KW-0804">Transcription</keyword>
<feature type="domain" description="HTH luxR-type" evidence="4">
    <location>
        <begin position="330"/>
        <end position="395"/>
    </location>
</feature>
<dbReference type="SMART" id="SM00421">
    <property type="entry name" value="HTH_LUXR"/>
    <property type="match status" value="1"/>
</dbReference>
<protein>
    <submittedName>
        <fullName evidence="5">LuxR family transcriptional regulator</fullName>
    </submittedName>
</protein>
<gene>
    <name evidence="5" type="ORF">EB235_04925</name>
</gene>
<keyword evidence="1" id="KW-0805">Transcription regulation</keyword>
<dbReference type="Pfam" id="PF00196">
    <property type="entry name" value="GerE"/>
    <property type="match status" value="1"/>
</dbReference>
<accession>A0A6M7WG17</accession>
<evidence type="ECO:0000313" key="5">
    <source>
        <dbReference type="EMBL" id="QKD00915.1"/>
    </source>
</evidence>
<dbReference type="SUPFAM" id="SSF46894">
    <property type="entry name" value="C-terminal effector domain of the bipartite response regulators"/>
    <property type="match status" value="1"/>
</dbReference>
<dbReference type="GO" id="GO:0003677">
    <property type="term" value="F:DNA binding"/>
    <property type="evidence" value="ECO:0007669"/>
    <property type="project" value="UniProtKB-KW"/>
</dbReference>